<protein>
    <submittedName>
        <fullName evidence="9">Sodium:alanine symporter family protein</fullName>
    </submittedName>
</protein>
<evidence type="ECO:0000256" key="1">
    <source>
        <dbReference type="ARBA" id="ARBA00004651"/>
    </source>
</evidence>
<dbReference type="RefSeq" id="WP_096900947.1">
    <property type="nucleotide sequence ID" value="NZ_AP031566.1"/>
</dbReference>
<dbReference type="PRINTS" id="PR00175">
    <property type="entry name" value="NAALASMPORT"/>
</dbReference>
<sequence>MQNLQSMMETLSGWVWGPYMLVLIVGTGVFLTFRLLFWQFRMLPLAFKQVFCKHDKAQKEPGDISHFASLMTALSATIGTGNIAGVATACVLGGPGAVFWMWMTALFGMATKYGEGVLAVKYRIKNEKGQMSGGPMYYIERGLKWKWLAIIFAFFGTVASFGIGSSVQSNTVALAVENSLGVETWITGVVITVFSALVILGGISSISKASSVIVPIMAILYVTGGLIIILNNLHLVVPAFELIFRDAFTGEAVAGGAIGAVIRYGVARGVFSNEAGMGSAPIAAAAAKTDHPARQGLVSMTGTFIDTIIVCSITGIVLVMGFIMAGNSFGGATGAVLTTQVFDQLLPGFGGWVVTFGIIFFAYSTILGWSYYGEKCCTYLFGEKYVLIYRLIYIASVFIGTIATLDLVWLFADTFNGLMAVPNLIALLLLSGVIAKESKDFIAKRKSGELY</sequence>
<evidence type="ECO:0000313" key="9">
    <source>
        <dbReference type="EMBL" id="QTD61176.1"/>
    </source>
</evidence>
<dbReference type="Pfam" id="PF01235">
    <property type="entry name" value="Na_Ala_symp"/>
    <property type="match status" value="1"/>
</dbReference>
<keyword evidence="10" id="KW-1185">Reference proteome</keyword>
<keyword evidence="3 8" id="KW-0813">Transport</keyword>
<feature type="transmembrane region" description="Helical" evidence="8">
    <location>
        <begin position="67"/>
        <end position="94"/>
    </location>
</feature>
<evidence type="ECO:0000313" key="10">
    <source>
        <dbReference type="Proteomes" id="UP000663954"/>
    </source>
</evidence>
<proteinExistence type="inferred from homology"/>
<feature type="transmembrane region" description="Helical" evidence="8">
    <location>
        <begin position="100"/>
        <end position="124"/>
    </location>
</feature>
<evidence type="ECO:0000256" key="2">
    <source>
        <dbReference type="ARBA" id="ARBA00009261"/>
    </source>
</evidence>
<dbReference type="EMBL" id="CP071770">
    <property type="protein sequence ID" value="QTD61176.1"/>
    <property type="molecule type" value="Genomic_DNA"/>
</dbReference>
<dbReference type="NCBIfam" id="TIGR00835">
    <property type="entry name" value="agcS"/>
    <property type="match status" value="1"/>
</dbReference>
<feature type="transmembrane region" description="Helical" evidence="8">
    <location>
        <begin position="349"/>
        <end position="371"/>
    </location>
</feature>
<comment type="subcellular location">
    <subcellularLocation>
        <location evidence="8">Cell inner membrane</location>
        <topology evidence="8">Multi-pass membrane protein</topology>
    </subcellularLocation>
    <subcellularLocation>
        <location evidence="1">Cell membrane</location>
        <topology evidence="1">Multi-pass membrane protein</topology>
    </subcellularLocation>
</comment>
<feature type="transmembrane region" description="Helical" evidence="8">
    <location>
        <begin position="391"/>
        <end position="412"/>
    </location>
</feature>
<keyword evidence="8" id="KW-0769">Symport</keyword>
<evidence type="ECO:0000256" key="7">
    <source>
        <dbReference type="ARBA" id="ARBA00023136"/>
    </source>
</evidence>
<evidence type="ECO:0000256" key="4">
    <source>
        <dbReference type="ARBA" id="ARBA00022475"/>
    </source>
</evidence>
<evidence type="ECO:0000256" key="6">
    <source>
        <dbReference type="ARBA" id="ARBA00022989"/>
    </source>
</evidence>
<dbReference type="InterPro" id="IPR001463">
    <property type="entry name" value="Na/Ala_symport"/>
</dbReference>
<reference evidence="9 10" key="1">
    <citation type="journal article" date="2020" name="Front. Cell. Infect. Microbiol.">
        <title>Characterization of Three Porcine Acinetobacter towneri Strains Co-Harboring tet(X3) and bla OXA-58.</title>
        <authorList>
            <person name="Ma J."/>
            <person name="Wang J."/>
            <person name="Feng J."/>
            <person name="Liu Y."/>
            <person name="Yang B."/>
            <person name="Li R."/>
            <person name="Bai L."/>
            <person name="He T."/>
            <person name="Wang X."/>
            <person name="Yang Z."/>
        </authorList>
    </citation>
    <scope>NUCLEOTIDE SEQUENCE [LARGE SCALE GENOMIC DNA]</scope>
    <source>
        <strain evidence="9 10">GX5</strain>
    </source>
</reference>
<evidence type="ECO:0000256" key="8">
    <source>
        <dbReference type="RuleBase" id="RU363064"/>
    </source>
</evidence>
<accession>A0ABX7TBQ5</accession>
<keyword evidence="7 8" id="KW-0472">Membrane</keyword>
<keyword evidence="6 8" id="KW-1133">Transmembrane helix</keyword>
<dbReference type="PROSITE" id="PS00873">
    <property type="entry name" value="NA_ALANINE_SYMP"/>
    <property type="match status" value="1"/>
</dbReference>
<feature type="transmembrane region" description="Helical" evidence="8">
    <location>
        <begin position="184"/>
        <end position="203"/>
    </location>
</feature>
<dbReference type="PANTHER" id="PTHR30330">
    <property type="entry name" value="AGSS FAMILY TRANSPORTER, SODIUM-ALANINE"/>
    <property type="match status" value="1"/>
</dbReference>
<evidence type="ECO:0000256" key="3">
    <source>
        <dbReference type="ARBA" id="ARBA00022448"/>
    </source>
</evidence>
<keyword evidence="8" id="KW-0997">Cell inner membrane</keyword>
<comment type="similarity">
    <text evidence="2 8">Belongs to the alanine or glycine:cation symporter (AGCS) (TC 2.A.25) family.</text>
</comment>
<feature type="transmembrane region" description="Helical" evidence="8">
    <location>
        <begin position="16"/>
        <end position="37"/>
    </location>
</feature>
<feature type="transmembrane region" description="Helical" evidence="8">
    <location>
        <begin position="210"/>
        <end position="230"/>
    </location>
</feature>
<dbReference type="PANTHER" id="PTHR30330:SF3">
    <property type="entry name" value="TRANSCRIPTIONAL REGULATOR, LRP FAMILY"/>
    <property type="match status" value="1"/>
</dbReference>
<dbReference type="Gene3D" id="1.20.1740.10">
    <property type="entry name" value="Amino acid/polyamine transporter I"/>
    <property type="match status" value="1"/>
</dbReference>
<feature type="transmembrane region" description="Helical" evidence="8">
    <location>
        <begin position="242"/>
        <end position="262"/>
    </location>
</feature>
<name>A0ABX7TBQ5_9GAMM</name>
<feature type="transmembrane region" description="Helical" evidence="8">
    <location>
        <begin position="304"/>
        <end position="329"/>
    </location>
</feature>
<dbReference type="GeneID" id="64222675"/>
<keyword evidence="5 8" id="KW-0812">Transmembrane</keyword>
<gene>
    <name evidence="9" type="ORF">J4G45_10180</name>
</gene>
<evidence type="ECO:0000256" key="5">
    <source>
        <dbReference type="ARBA" id="ARBA00022692"/>
    </source>
</evidence>
<feature type="transmembrane region" description="Helical" evidence="8">
    <location>
        <begin position="418"/>
        <end position="435"/>
    </location>
</feature>
<organism evidence="9 10">
    <name type="scientific">Acinetobacter towneri</name>
    <dbReference type="NCBI Taxonomy" id="202956"/>
    <lineage>
        <taxon>Bacteria</taxon>
        <taxon>Pseudomonadati</taxon>
        <taxon>Pseudomonadota</taxon>
        <taxon>Gammaproteobacteria</taxon>
        <taxon>Moraxellales</taxon>
        <taxon>Moraxellaceae</taxon>
        <taxon>Acinetobacter</taxon>
    </lineage>
</organism>
<keyword evidence="4" id="KW-1003">Cell membrane</keyword>
<feature type="transmembrane region" description="Helical" evidence="8">
    <location>
        <begin position="145"/>
        <end position="164"/>
    </location>
</feature>
<dbReference type="Proteomes" id="UP000663954">
    <property type="component" value="Chromosome"/>
</dbReference>